<sequence length="242" mass="27406">MVSMPARYDEIAYEFSPAESRYAYPDDYTSYTFNQAPPQKHFLPTSSIHFEPFLSNAYPNWTGVATDTYYLPHHQILQEQHVVGHSYDETALLFMAKYHIMEHEFNTGIQSNSGFLPGFSPENPSPDDVSINISSHPQAAWSPPEPSVASLSPPYEPQWDGRDPETNAEYPLGDAGDEVLQGLGLYDCPELASEYKTPGELYSSCPSLGRGLKLEESFEFKEEDSDCEEEEDEEDEEEYDDE</sequence>
<evidence type="ECO:0000313" key="3">
    <source>
        <dbReference type="Proteomes" id="UP001373714"/>
    </source>
</evidence>
<gene>
    <name evidence="2" type="ORF">TWF730_009483</name>
</gene>
<feature type="compositionally biased region" description="Acidic residues" evidence="1">
    <location>
        <begin position="221"/>
        <end position="242"/>
    </location>
</feature>
<evidence type="ECO:0000256" key="1">
    <source>
        <dbReference type="SAM" id="MobiDB-lite"/>
    </source>
</evidence>
<dbReference type="AlphaFoldDB" id="A0AAV9UZP0"/>
<evidence type="ECO:0000313" key="2">
    <source>
        <dbReference type="EMBL" id="KAK6352669.1"/>
    </source>
</evidence>
<name>A0AAV9UZP0_9PEZI</name>
<accession>A0AAV9UZP0</accession>
<reference evidence="2 3" key="1">
    <citation type="submission" date="2019-10" db="EMBL/GenBank/DDBJ databases">
        <authorList>
            <person name="Palmer J.M."/>
        </authorList>
    </citation>
    <scope>NUCLEOTIDE SEQUENCE [LARGE SCALE GENOMIC DNA]</scope>
    <source>
        <strain evidence="2 3">TWF730</strain>
    </source>
</reference>
<organism evidence="2 3">
    <name type="scientific">Orbilia blumenaviensis</name>
    <dbReference type="NCBI Taxonomy" id="1796055"/>
    <lineage>
        <taxon>Eukaryota</taxon>
        <taxon>Fungi</taxon>
        <taxon>Dikarya</taxon>
        <taxon>Ascomycota</taxon>
        <taxon>Pezizomycotina</taxon>
        <taxon>Orbiliomycetes</taxon>
        <taxon>Orbiliales</taxon>
        <taxon>Orbiliaceae</taxon>
        <taxon>Orbilia</taxon>
    </lineage>
</organism>
<dbReference type="Proteomes" id="UP001373714">
    <property type="component" value="Unassembled WGS sequence"/>
</dbReference>
<protein>
    <submittedName>
        <fullName evidence="2">Uncharacterized protein</fullName>
    </submittedName>
</protein>
<comment type="caution">
    <text evidence="2">The sequence shown here is derived from an EMBL/GenBank/DDBJ whole genome shotgun (WGS) entry which is preliminary data.</text>
</comment>
<dbReference type="EMBL" id="JAVHNS010000006">
    <property type="protein sequence ID" value="KAK6352669.1"/>
    <property type="molecule type" value="Genomic_DNA"/>
</dbReference>
<feature type="region of interest" description="Disordered" evidence="1">
    <location>
        <begin position="216"/>
        <end position="242"/>
    </location>
</feature>
<keyword evidence="3" id="KW-1185">Reference proteome</keyword>
<proteinExistence type="predicted"/>
<feature type="region of interest" description="Disordered" evidence="1">
    <location>
        <begin position="116"/>
        <end position="175"/>
    </location>
</feature>